<reference evidence="3" key="1">
    <citation type="submission" date="2022-01" db="UniProtKB">
        <authorList>
            <consortium name="EnsemblMetazoa"/>
        </authorList>
    </citation>
    <scope>IDENTIFICATION</scope>
</reference>
<feature type="domain" description="C2H2-type" evidence="2">
    <location>
        <begin position="39"/>
        <end position="66"/>
    </location>
</feature>
<name>A0A8I6TCI6_CIMLE</name>
<keyword evidence="1" id="KW-0863">Zinc-finger</keyword>
<sequence length="820" mass="94727">METRKHQCTICLKTFTKKSNLKRHEHTKHGCGDASWDVYTCGSCFKSFKTKFSLTRHLKTHSNSQNDSKSQTRTSNLIRHSKIPSKHLKKCPICGNVAPKHQLIEHYKNDHGISLSKETLCFKDKEEFFSWKETIEQHGHSFVVNRSNYKRNDQSSRTLYKCHRDGTYVYRGQGKRHLKMLGSNKIDGYCPAQLDVMTTESMVVVKYVSTHVGHSLEINRLRLAQKDRDSLAQKISMNIPFDNILDEVRHSISPVGFNRRIHLLTKKDLFNIEKLYKLNRGCKRNYKDNGSVQSWVSRMEETTNIVRFYKPQGAKQPDRFELNEDDFILVLANDAQLEYLAMFGNDCICVDEIRGLNPHNFNLTTLFVLDDLRQAFPCAFLLSNRSSEDVMTVFFSVINENLHFPITPNIFMSDMTDTCFNAWKTTLSEPKFRLFSPWHVDHAWREILNDIKDSEKQFAVYKLLQSLLEETDESAFIGLLESTINTLITDPATENFGNYFIDNYSNNAHCWAYCFRQNTNLNTNVHIERMHKTIKHLFLSGKKVKRPDVALNALMGFVRDKLYNRLTSPNKAKSKIAELRRRHNQALSLDRMKFVKENDIWKFPSSTSSEIYTIEKENLDCTCGLQCEDCKFCVHAYTCSCLDSTIKWNMCKHIHALGGLLNDGIIEASVVPNPSLEVLVIENASENIDTNNIVEQLIEQDEEEIPTMEFSQRKKEVTEEALNILNKAKTLDDLDLISKTIVALSTMLDMNKCTNNSLQEQKDKDVIANIRPNRLQLDQSAEKLLVEKHPTIYNINLKDHSTLTIVDNIWEEIAAEVELL</sequence>
<dbReference type="PANTHER" id="PTHR33936:SF24">
    <property type="entry name" value="C2H2-TYPE DOMAIN-CONTAINING PROTEIN"/>
    <property type="match status" value="1"/>
</dbReference>
<evidence type="ECO:0000313" key="3">
    <source>
        <dbReference type="EnsemblMetazoa" id="XP_014243986.1"/>
    </source>
</evidence>
<keyword evidence="1" id="KW-0862">Zinc</keyword>
<dbReference type="AlphaFoldDB" id="A0A8I6TCI6"/>
<dbReference type="GO" id="GO:0008270">
    <property type="term" value="F:zinc ion binding"/>
    <property type="evidence" value="ECO:0007669"/>
    <property type="project" value="UniProtKB-KW"/>
</dbReference>
<dbReference type="OMA" id="TEECHRI"/>
<protein>
    <recommendedName>
        <fullName evidence="2">C2H2-type domain-containing protein</fullName>
    </recommendedName>
</protein>
<proteinExistence type="predicted"/>
<dbReference type="PANTHER" id="PTHR33936">
    <property type="entry name" value="PROTEIN CBG17840"/>
    <property type="match status" value="1"/>
</dbReference>
<dbReference type="PROSITE" id="PS50157">
    <property type="entry name" value="ZINC_FINGER_C2H2_2"/>
    <property type="match status" value="2"/>
</dbReference>
<dbReference type="PROSITE" id="PS00028">
    <property type="entry name" value="ZINC_FINGER_C2H2_1"/>
    <property type="match status" value="2"/>
</dbReference>
<dbReference type="SUPFAM" id="SSF57667">
    <property type="entry name" value="beta-beta-alpha zinc fingers"/>
    <property type="match status" value="1"/>
</dbReference>
<dbReference type="SMART" id="SM00355">
    <property type="entry name" value="ZnF_C2H2"/>
    <property type="match status" value="3"/>
</dbReference>
<dbReference type="InterPro" id="IPR052797">
    <property type="entry name" value="RegFact_GeneExpr_CellDeath"/>
</dbReference>
<dbReference type="Proteomes" id="UP000494040">
    <property type="component" value="Unassembled WGS sequence"/>
</dbReference>
<dbReference type="OrthoDB" id="10031901at2759"/>
<keyword evidence="4" id="KW-1185">Reference proteome</keyword>
<evidence type="ECO:0000256" key="1">
    <source>
        <dbReference type="PROSITE-ProRule" id="PRU00042"/>
    </source>
</evidence>
<dbReference type="InterPro" id="IPR013087">
    <property type="entry name" value="Znf_C2H2_type"/>
</dbReference>
<evidence type="ECO:0000259" key="2">
    <source>
        <dbReference type="PROSITE" id="PS50157"/>
    </source>
</evidence>
<dbReference type="EnsemblMetazoa" id="XM_014388500.2">
    <property type="protein sequence ID" value="XP_014243986.1"/>
    <property type="gene ID" value="LOC106663581"/>
</dbReference>
<organism evidence="3 4">
    <name type="scientific">Cimex lectularius</name>
    <name type="common">Bed bug</name>
    <name type="synonym">Acanthia lectularia</name>
    <dbReference type="NCBI Taxonomy" id="79782"/>
    <lineage>
        <taxon>Eukaryota</taxon>
        <taxon>Metazoa</taxon>
        <taxon>Ecdysozoa</taxon>
        <taxon>Arthropoda</taxon>
        <taxon>Hexapoda</taxon>
        <taxon>Insecta</taxon>
        <taxon>Pterygota</taxon>
        <taxon>Neoptera</taxon>
        <taxon>Paraneoptera</taxon>
        <taxon>Hemiptera</taxon>
        <taxon>Heteroptera</taxon>
        <taxon>Panheteroptera</taxon>
        <taxon>Cimicomorpha</taxon>
        <taxon>Cimicidae</taxon>
        <taxon>Cimex</taxon>
    </lineage>
</organism>
<dbReference type="InterPro" id="IPR036236">
    <property type="entry name" value="Znf_C2H2_sf"/>
</dbReference>
<accession>A0A8I6TCI6</accession>
<dbReference type="Gene3D" id="3.30.160.60">
    <property type="entry name" value="Classic Zinc Finger"/>
    <property type="match status" value="1"/>
</dbReference>
<keyword evidence="1" id="KW-0479">Metal-binding</keyword>
<dbReference type="KEGG" id="clec:106663581"/>
<evidence type="ECO:0000313" key="4">
    <source>
        <dbReference type="Proteomes" id="UP000494040"/>
    </source>
</evidence>
<gene>
    <name evidence="3" type="primary">106663581</name>
</gene>
<feature type="domain" description="C2H2-type" evidence="2">
    <location>
        <begin position="6"/>
        <end position="29"/>
    </location>
</feature>